<keyword evidence="1" id="KW-1185">Reference proteome</keyword>
<evidence type="ECO:0000313" key="2">
    <source>
        <dbReference type="WBParaSite" id="HPBE_0002745001-mRNA-1"/>
    </source>
</evidence>
<accession>A0A183GXN0</accession>
<sequence length="130" mass="15050">LHDIGNYRSICLLPVVYKLFTRAILNRISKTLDEGQPCEQAGFRRGFSTIDHIHTITKLIEVSQEYKQPLCLMFIDLKPRVSRELEGFDVLSTSNPSRTEQSIYDQDLTILQRRRHRREEKGLAGFSATL</sequence>
<name>A0A183GXN0_HELPZ</name>
<organism evidence="1 2">
    <name type="scientific">Heligmosomoides polygyrus</name>
    <name type="common">Parasitic roundworm</name>
    <dbReference type="NCBI Taxonomy" id="6339"/>
    <lineage>
        <taxon>Eukaryota</taxon>
        <taxon>Metazoa</taxon>
        <taxon>Ecdysozoa</taxon>
        <taxon>Nematoda</taxon>
        <taxon>Chromadorea</taxon>
        <taxon>Rhabditida</taxon>
        <taxon>Rhabditina</taxon>
        <taxon>Rhabditomorpha</taxon>
        <taxon>Strongyloidea</taxon>
        <taxon>Heligmosomidae</taxon>
        <taxon>Heligmosomoides</taxon>
    </lineage>
</organism>
<evidence type="ECO:0000313" key="1">
    <source>
        <dbReference type="Proteomes" id="UP000050761"/>
    </source>
</evidence>
<protein>
    <submittedName>
        <fullName evidence="2">Reverse transcriptase domain-containing protein</fullName>
    </submittedName>
</protein>
<reference evidence="2" key="1">
    <citation type="submission" date="2019-09" db="UniProtKB">
        <authorList>
            <consortium name="WormBaseParasite"/>
        </authorList>
    </citation>
    <scope>IDENTIFICATION</scope>
</reference>
<proteinExistence type="predicted"/>
<dbReference type="AlphaFoldDB" id="A0A183GXN0"/>
<dbReference type="PANTHER" id="PTHR19446">
    <property type="entry name" value="REVERSE TRANSCRIPTASES"/>
    <property type="match status" value="1"/>
</dbReference>
<dbReference type="Proteomes" id="UP000050761">
    <property type="component" value="Unassembled WGS sequence"/>
</dbReference>
<dbReference type="WBParaSite" id="HPBE_0002745001-mRNA-1">
    <property type="protein sequence ID" value="HPBE_0002745001-mRNA-1"/>
    <property type="gene ID" value="HPBE_0002745001"/>
</dbReference>